<name>A0AA36J5Q1_9DINO</name>
<evidence type="ECO:0000313" key="3">
    <source>
        <dbReference type="EMBL" id="CAJ1399582.1"/>
    </source>
</evidence>
<feature type="compositionally biased region" description="Low complexity" evidence="2">
    <location>
        <begin position="227"/>
        <end position="241"/>
    </location>
</feature>
<sequence>MDVACAEDDLERQEKLISRHQVSRQKLRAEIRQLTHKVQECKDSHDGLTSQVREAKIQLEEIQAARERLKEQVANEAQELQVVEVECKRSSLDLKSAKEEREQIEAQVLQQRRENAALQRDMESASLEAAGVRAKMMAAKEETDDCTKALKDLLEGLGHFSQASNQKLASAVDCNDRITHVVVTGPEEIVKIRVPSAPGGSPRSPGRSHRSGSATPGTHGAKTPTAPFKSSSKSLSPPFQSGGSGTKSPNPVTARSPTPTSGSRSSPKPSSAGQDAVSQARRQLVDVEEQYGKHSKQAVHAATELALQLEEFTPATKEAGALLRKALESAIEIYGKEHLNTLRTVNNLAVYLDNLGERKEAFL</sequence>
<proteinExistence type="predicted"/>
<evidence type="ECO:0000256" key="1">
    <source>
        <dbReference type="SAM" id="Coils"/>
    </source>
</evidence>
<reference evidence="3" key="1">
    <citation type="submission" date="2023-08" db="EMBL/GenBank/DDBJ databases">
        <authorList>
            <person name="Chen Y."/>
            <person name="Shah S."/>
            <person name="Dougan E. K."/>
            <person name="Thang M."/>
            <person name="Chan C."/>
        </authorList>
    </citation>
    <scope>NUCLEOTIDE SEQUENCE</scope>
</reference>
<feature type="region of interest" description="Disordered" evidence="2">
    <location>
        <begin position="192"/>
        <end position="281"/>
    </location>
</feature>
<dbReference type="AlphaFoldDB" id="A0AA36J5Q1"/>
<dbReference type="EMBL" id="CAUJNA010003341">
    <property type="protein sequence ID" value="CAJ1399582.1"/>
    <property type="molecule type" value="Genomic_DNA"/>
</dbReference>
<feature type="coiled-coil region" evidence="1">
    <location>
        <begin position="10"/>
        <end position="142"/>
    </location>
</feature>
<dbReference type="Gene3D" id="1.25.40.10">
    <property type="entry name" value="Tetratricopeptide repeat domain"/>
    <property type="match status" value="1"/>
</dbReference>
<accession>A0AA36J5Q1</accession>
<dbReference type="InterPro" id="IPR011990">
    <property type="entry name" value="TPR-like_helical_dom_sf"/>
</dbReference>
<organism evidence="3 4">
    <name type="scientific">Effrenium voratum</name>
    <dbReference type="NCBI Taxonomy" id="2562239"/>
    <lineage>
        <taxon>Eukaryota</taxon>
        <taxon>Sar</taxon>
        <taxon>Alveolata</taxon>
        <taxon>Dinophyceae</taxon>
        <taxon>Suessiales</taxon>
        <taxon>Symbiodiniaceae</taxon>
        <taxon>Effrenium</taxon>
    </lineage>
</organism>
<gene>
    <name evidence="3" type="ORF">EVOR1521_LOCUS23093</name>
</gene>
<evidence type="ECO:0000256" key="2">
    <source>
        <dbReference type="SAM" id="MobiDB-lite"/>
    </source>
</evidence>
<keyword evidence="4" id="KW-1185">Reference proteome</keyword>
<feature type="compositionally biased region" description="Low complexity" evidence="2">
    <location>
        <begin position="254"/>
        <end position="273"/>
    </location>
</feature>
<keyword evidence="1" id="KW-0175">Coiled coil</keyword>
<evidence type="ECO:0000313" key="4">
    <source>
        <dbReference type="Proteomes" id="UP001178507"/>
    </source>
</evidence>
<comment type="caution">
    <text evidence="3">The sequence shown here is derived from an EMBL/GenBank/DDBJ whole genome shotgun (WGS) entry which is preliminary data.</text>
</comment>
<protein>
    <submittedName>
        <fullName evidence="3">Uncharacterized protein</fullName>
    </submittedName>
</protein>
<feature type="compositionally biased region" description="Low complexity" evidence="2">
    <location>
        <begin position="193"/>
        <end position="205"/>
    </location>
</feature>
<dbReference type="Proteomes" id="UP001178507">
    <property type="component" value="Unassembled WGS sequence"/>
</dbReference>
<dbReference type="Gene3D" id="1.10.287.1490">
    <property type="match status" value="1"/>
</dbReference>